<sequence>MSKWSSEEVPTNRSPVSPDIFGPSVSPNLEHLRISKSWNFLGYFHLQMDPGPPGFRGSFPPRAADVASDGQLARDARQESRRYIHALENKVAELEIQLQLHQHSQAEKPDARIPSRDTSGQMGIADVANSLCLSLPDTSSGMKFSQFALHLALNINDVPQASATTGPSSTRDSGVSEEHPENFAASGNYPITNVRENGVDGTGPPSDELGIRLIETYSERVDTRYAFLDLDEILEWHRDRERLSYISLQSLTASQQFGLFKLYLVYAVGSGLLSLTEKQAALPTPEAFYATAIRHISAVQEPRSLENIEAMVLLVIFHLRSSISQELWYLIGFAMRTCIHLGMYLSRREAELLPAVIQKRRKLFWTVYSLERNISIALGYPVSLPDRLIDVEMPTVMQADDHKLRQVIHLFRLRRIESRIHHSLYRIDRTLQELLPKVTGYYQELQEWKESLLTSVCADDNHRPDYLLLHYHRAIRLLMQPFLSILPTSDPYFKACLESAGQICQLHKKLHQNAVYGHSFIAVQTVFVSGIMMLYCLWTHESIWSVRLSNNIRACSSVLFVMGERTPWVRRYRDAFETLVSMTMERLEAQQECDGGDITGIMEDVPMQNTGGPPLHGTTNGGSGSIVAEFPLMDGPGPPQGEPMPPALQVLQDRWMEFDTMAVMNELVTWVDPNTPSAETPWMPGYGGFGDTSWESWQLP</sequence>
<accession>A0A1V6Z7V2</accession>
<evidence type="ECO:0000256" key="6">
    <source>
        <dbReference type="ARBA" id="ARBA00023163"/>
    </source>
</evidence>
<evidence type="ECO:0000259" key="9">
    <source>
        <dbReference type="SMART" id="SM00906"/>
    </source>
</evidence>
<keyword evidence="7" id="KW-0539">Nucleus</keyword>
<dbReference type="GO" id="GO:0000981">
    <property type="term" value="F:DNA-binding transcription factor activity, RNA polymerase II-specific"/>
    <property type="evidence" value="ECO:0007669"/>
    <property type="project" value="TreeGrafter"/>
</dbReference>
<dbReference type="EMBL" id="MOOB01000002">
    <property type="protein sequence ID" value="OQE95588.1"/>
    <property type="molecule type" value="Genomic_DNA"/>
</dbReference>
<dbReference type="GO" id="GO:0043565">
    <property type="term" value="F:sequence-specific DNA binding"/>
    <property type="evidence" value="ECO:0007669"/>
    <property type="project" value="TreeGrafter"/>
</dbReference>
<feature type="domain" description="Xylanolytic transcriptional activator regulatory" evidence="9">
    <location>
        <begin position="327"/>
        <end position="400"/>
    </location>
</feature>
<dbReference type="GO" id="GO:0008270">
    <property type="term" value="F:zinc ion binding"/>
    <property type="evidence" value="ECO:0007669"/>
    <property type="project" value="InterPro"/>
</dbReference>
<keyword evidence="3" id="KW-0862">Zinc</keyword>
<evidence type="ECO:0000313" key="11">
    <source>
        <dbReference type="Proteomes" id="UP000191691"/>
    </source>
</evidence>
<protein>
    <recommendedName>
        <fullName evidence="9">Xylanolytic transcriptional activator regulatory domain-containing protein</fullName>
    </recommendedName>
</protein>
<evidence type="ECO:0000313" key="10">
    <source>
        <dbReference type="EMBL" id="OQE95588.1"/>
    </source>
</evidence>
<keyword evidence="2" id="KW-0479">Metal-binding</keyword>
<feature type="compositionally biased region" description="Basic and acidic residues" evidence="8">
    <location>
        <begin position="104"/>
        <end position="115"/>
    </location>
</feature>
<evidence type="ECO:0000256" key="7">
    <source>
        <dbReference type="ARBA" id="ARBA00023242"/>
    </source>
</evidence>
<dbReference type="OMA" id="FAMRTCI"/>
<dbReference type="CDD" id="cd12148">
    <property type="entry name" value="fungal_TF_MHR"/>
    <property type="match status" value="1"/>
</dbReference>
<name>A0A1V6Z7V2_PENNA</name>
<dbReference type="AlphaFoldDB" id="A0A1V6Z7V2"/>
<dbReference type="SMART" id="SM00906">
    <property type="entry name" value="Fungal_trans"/>
    <property type="match status" value="1"/>
</dbReference>
<evidence type="ECO:0000256" key="2">
    <source>
        <dbReference type="ARBA" id="ARBA00022723"/>
    </source>
</evidence>
<comment type="subcellular location">
    <subcellularLocation>
        <location evidence="1">Nucleus</location>
    </subcellularLocation>
</comment>
<dbReference type="Pfam" id="PF04082">
    <property type="entry name" value="Fungal_trans"/>
    <property type="match status" value="1"/>
</dbReference>
<keyword evidence="5" id="KW-0238">DNA-binding</keyword>
<dbReference type="PANTHER" id="PTHR47782">
    <property type="entry name" value="ZN(II)2CYS6 TRANSCRIPTION FACTOR (EUROFUNG)-RELATED"/>
    <property type="match status" value="1"/>
</dbReference>
<gene>
    <name evidence="10" type="ORF">PENNAL_c0002G11081</name>
</gene>
<evidence type="ECO:0000256" key="5">
    <source>
        <dbReference type="ARBA" id="ARBA00023125"/>
    </source>
</evidence>
<dbReference type="GO" id="GO:0006351">
    <property type="term" value="P:DNA-templated transcription"/>
    <property type="evidence" value="ECO:0007669"/>
    <property type="project" value="InterPro"/>
</dbReference>
<dbReference type="PANTHER" id="PTHR47782:SF12">
    <property type="entry name" value="ZN(II)2CYS6 TRANSCRIPTION FACTOR (EUROFUNG)"/>
    <property type="match status" value="1"/>
</dbReference>
<feature type="compositionally biased region" description="Polar residues" evidence="8">
    <location>
        <begin position="162"/>
        <end position="173"/>
    </location>
</feature>
<dbReference type="GO" id="GO:0005634">
    <property type="term" value="C:nucleus"/>
    <property type="evidence" value="ECO:0007669"/>
    <property type="project" value="UniProtKB-SubCell"/>
</dbReference>
<organism evidence="10 11">
    <name type="scientific">Penicillium nalgiovense</name>
    <dbReference type="NCBI Taxonomy" id="60175"/>
    <lineage>
        <taxon>Eukaryota</taxon>
        <taxon>Fungi</taxon>
        <taxon>Dikarya</taxon>
        <taxon>Ascomycota</taxon>
        <taxon>Pezizomycotina</taxon>
        <taxon>Eurotiomycetes</taxon>
        <taxon>Eurotiomycetidae</taxon>
        <taxon>Eurotiales</taxon>
        <taxon>Aspergillaceae</taxon>
        <taxon>Penicillium</taxon>
    </lineage>
</organism>
<evidence type="ECO:0000256" key="4">
    <source>
        <dbReference type="ARBA" id="ARBA00023015"/>
    </source>
</evidence>
<evidence type="ECO:0000256" key="3">
    <source>
        <dbReference type="ARBA" id="ARBA00022833"/>
    </source>
</evidence>
<feature type="region of interest" description="Disordered" evidence="8">
    <location>
        <begin position="1"/>
        <end position="22"/>
    </location>
</feature>
<evidence type="ECO:0000256" key="1">
    <source>
        <dbReference type="ARBA" id="ARBA00004123"/>
    </source>
</evidence>
<evidence type="ECO:0000256" key="8">
    <source>
        <dbReference type="SAM" id="MobiDB-lite"/>
    </source>
</evidence>
<dbReference type="STRING" id="60175.A0A1V6Z7V2"/>
<dbReference type="GO" id="GO:0045944">
    <property type="term" value="P:positive regulation of transcription by RNA polymerase II"/>
    <property type="evidence" value="ECO:0007669"/>
    <property type="project" value="TreeGrafter"/>
</dbReference>
<comment type="caution">
    <text evidence="10">The sequence shown here is derived from an EMBL/GenBank/DDBJ whole genome shotgun (WGS) entry which is preliminary data.</text>
</comment>
<keyword evidence="4" id="KW-0805">Transcription regulation</keyword>
<dbReference type="Proteomes" id="UP000191691">
    <property type="component" value="Unassembled WGS sequence"/>
</dbReference>
<keyword evidence="6" id="KW-0804">Transcription</keyword>
<proteinExistence type="predicted"/>
<feature type="region of interest" description="Disordered" evidence="8">
    <location>
        <begin position="162"/>
        <end position="206"/>
    </location>
</feature>
<dbReference type="InterPro" id="IPR007219">
    <property type="entry name" value="XnlR_reg_dom"/>
</dbReference>
<dbReference type="InterPro" id="IPR052202">
    <property type="entry name" value="Yeast_MetPath_Reg"/>
</dbReference>
<keyword evidence="11" id="KW-1185">Reference proteome</keyword>
<feature type="region of interest" description="Disordered" evidence="8">
    <location>
        <begin position="101"/>
        <end position="120"/>
    </location>
</feature>
<reference evidence="11" key="1">
    <citation type="journal article" date="2017" name="Nat. Microbiol.">
        <title>Global analysis of biosynthetic gene clusters reveals vast potential of secondary metabolite production in Penicillium species.</title>
        <authorList>
            <person name="Nielsen J.C."/>
            <person name="Grijseels S."/>
            <person name="Prigent S."/>
            <person name="Ji B."/>
            <person name="Dainat J."/>
            <person name="Nielsen K.F."/>
            <person name="Frisvad J.C."/>
            <person name="Workman M."/>
            <person name="Nielsen J."/>
        </authorList>
    </citation>
    <scope>NUCLEOTIDE SEQUENCE [LARGE SCALE GENOMIC DNA]</scope>
    <source>
        <strain evidence="11">IBT 13039</strain>
    </source>
</reference>